<dbReference type="RefSeq" id="WP_121242268.1">
    <property type="nucleotide sequence ID" value="NZ_BHVV01000003.1"/>
</dbReference>
<protein>
    <submittedName>
        <fullName evidence="4">tRNA 2-thiouridine synthesizing protein E</fullName>
    </submittedName>
</protein>
<organism evidence="4 5">
    <name type="scientific">Sulfurisoma sediminicola</name>
    <dbReference type="NCBI Taxonomy" id="1381557"/>
    <lineage>
        <taxon>Bacteria</taxon>
        <taxon>Pseudomonadati</taxon>
        <taxon>Pseudomonadota</taxon>
        <taxon>Betaproteobacteria</taxon>
        <taxon>Nitrosomonadales</taxon>
        <taxon>Sterolibacteriaceae</taxon>
        <taxon>Sulfurisoma</taxon>
    </lineage>
</organism>
<name>A0A497XA91_9PROT</name>
<evidence type="ECO:0000256" key="1">
    <source>
        <dbReference type="ARBA" id="ARBA00004496"/>
    </source>
</evidence>
<dbReference type="InterPro" id="IPR042072">
    <property type="entry name" value="DsrC-like_C"/>
</dbReference>
<dbReference type="EMBL" id="RCCI01000006">
    <property type="protein sequence ID" value="RLJ63446.1"/>
    <property type="molecule type" value="Genomic_DNA"/>
</dbReference>
<keyword evidence="3" id="KW-0963">Cytoplasm</keyword>
<dbReference type="PANTHER" id="PTHR37010:SF1">
    <property type="entry name" value="SULFURTRANSFERASE TUSE"/>
    <property type="match status" value="1"/>
</dbReference>
<comment type="caution">
    <text evidence="4">The sequence shown here is derived from an EMBL/GenBank/DDBJ whole genome shotgun (WGS) entry which is preliminary data.</text>
</comment>
<dbReference type="Pfam" id="PF04358">
    <property type="entry name" value="DsrC"/>
    <property type="match status" value="1"/>
</dbReference>
<proteinExistence type="inferred from homology"/>
<evidence type="ECO:0000256" key="2">
    <source>
        <dbReference type="ARBA" id="ARBA00005718"/>
    </source>
</evidence>
<dbReference type="PANTHER" id="PTHR37010">
    <property type="entry name" value="SULFURTRANSFERASE TUSE"/>
    <property type="match status" value="1"/>
</dbReference>
<keyword evidence="5" id="KW-1185">Reference proteome</keyword>
<accession>A0A497XA91</accession>
<evidence type="ECO:0000313" key="4">
    <source>
        <dbReference type="EMBL" id="RLJ63446.1"/>
    </source>
</evidence>
<dbReference type="GO" id="GO:0005737">
    <property type="term" value="C:cytoplasm"/>
    <property type="evidence" value="ECO:0007669"/>
    <property type="project" value="UniProtKB-SubCell"/>
</dbReference>
<dbReference type="InterPro" id="IPR007453">
    <property type="entry name" value="DsrC/TusE"/>
</dbReference>
<gene>
    <name evidence="4" type="ORF">DFR35_2068</name>
</gene>
<dbReference type="AlphaFoldDB" id="A0A497XA91"/>
<dbReference type="OrthoDB" id="9786347at2"/>
<comment type="similarity">
    <text evidence="2">Belongs to the DsrC/TusE family.</text>
</comment>
<dbReference type="InterPro" id="IPR025526">
    <property type="entry name" value="DsrC-like_dom_sf"/>
</dbReference>
<dbReference type="PIRSF" id="PIRSF006223">
    <property type="entry name" value="DsrC_TusE"/>
    <property type="match status" value="1"/>
</dbReference>
<dbReference type="SUPFAM" id="SSF69721">
    <property type="entry name" value="DsrC, the gamma subunit of dissimilatory sulfite reductase"/>
    <property type="match status" value="1"/>
</dbReference>
<dbReference type="Proteomes" id="UP000268908">
    <property type="component" value="Unassembled WGS sequence"/>
</dbReference>
<comment type="subcellular location">
    <subcellularLocation>
        <location evidence="1">Cytoplasm</location>
    </subcellularLocation>
</comment>
<reference evidence="4 5" key="1">
    <citation type="submission" date="2018-10" db="EMBL/GenBank/DDBJ databases">
        <title>Genomic Encyclopedia of Type Strains, Phase IV (KMG-IV): sequencing the most valuable type-strain genomes for metagenomic binning, comparative biology and taxonomic classification.</title>
        <authorList>
            <person name="Goeker M."/>
        </authorList>
    </citation>
    <scope>NUCLEOTIDE SEQUENCE [LARGE SCALE GENOMIC DNA]</scope>
    <source>
        <strain evidence="4 5">DSM 26916</strain>
    </source>
</reference>
<evidence type="ECO:0000256" key="3">
    <source>
        <dbReference type="ARBA" id="ARBA00022490"/>
    </source>
</evidence>
<dbReference type="GO" id="GO:0097163">
    <property type="term" value="F:sulfur carrier activity"/>
    <property type="evidence" value="ECO:0007669"/>
    <property type="project" value="TreeGrafter"/>
</dbReference>
<dbReference type="GO" id="GO:0002143">
    <property type="term" value="P:tRNA wobble position uridine thiolation"/>
    <property type="evidence" value="ECO:0007669"/>
    <property type="project" value="TreeGrafter"/>
</dbReference>
<sequence length="112" mass="11992">MSLVINGVEKETDADGFLVEADLSEEAINDIAAAQGVTLTDEHRAVINYLRQKYTEDGHTPNLRNLMKGLEEDGVLTEVSSAKLFDLFPDGGAAKQGVKIAGLPKPFGKGGY</sequence>
<dbReference type="NCBIfam" id="TIGR03342">
    <property type="entry name" value="dsrC_tusE_dsvC"/>
    <property type="match status" value="1"/>
</dbReference>
<dbReference type="Gene3D" id="1.10.10.370">
    <property type="entry name" value="DsrC-like protein, C-terminal domain"/>
    <property type="match status" value="1"/>
</dbReference>
<evidence type="ECO:0000313" key="5">
    <source>
        <dbReference type="Proteomes" id="UP000268908"/>
    </source>
</evidence>